<gene>
    <name evidence="2" type="ORF">SeLEV6574_g04752</name>
</gene>
<reference evidence="2 3" key="1">
    <citation type="journal article" date="2019" name="Sci. Rep.">
        <title>Comparative genomics of chytrid fungi reveal insights into the obligate biotrophic and pathogenic lifestyle of Synchytrium endobioticum.</title>
        <authorList>
            <person name="van de Vossenberg B.T.L.H."/>
            <person name="Warris S."/>
            <person name="Nguyen H.D.T."/>
            <person name="van Gent-Pelzer M.P.E."/>
            <person name="Joly D.L."/>
            <person name="van de Geest H.C."/>
            <person name="Bonants P.J.M."/>
            <person name="Smith D.S."/>
            <person name="Levesque C.A."/>
            <person name="van der Lee T.A.J."/>
        </authorList>
    </citation>
    <scope>NUCLEOTIDE SEQUENCE [LARGE SCALE GENOMIC DNA]</scope>
    <source>
        <strain evidence="2 3">LEV6574</strain>
    </source>
</reference>
<proteinExistence type="predicted"/>
<sequence length="136" mass="14871">MAVVLGSVPEAILQVAAEGLPIDAPNRERGVKTGNIDKAWRILGIHTKSRDVLHDDEEEQDAHVVAAPIINVNDDKMDYNEDGAGSLMLSKVYVQHRSNNINETIKKWAKPAVSSMHTSRPMTSPSSSVDVSKMLL</sequence>
<dbReference type="EMBL" id="QEAM01000201">
    <property type="protein sequence ID" value="TPX44024.1"/>
    <property type="molecule type" value="Genomic_DNA"/>
</dbReference>
<feature type="compositionally biased region" description="Polar residues" evidence="1">
    <location>
        <begin position="115"/>
        <end position="130"/>
    </location>
</feature>
<protein>
    <submittedName>
        <fullName evidence="2">Uncharacterized protein</fullName>
    </submittedName>
</protein>
<evidence type="ECO:0000313" key="2">
    <source>
        <dbReference type="EMBL" id="TPX44024.1"/>
    </source>
</evidence>
<dbReference type="VEuPathDB" id="FungiDB:SeMB42_g03799"/>
<comment type="caution">
    <text evidence="2">The sequence shown here is derived from an EMBL/GenBank/DDBJ whole genome shotgun (WGS) entry which is preliminary data.</text>
</comment>
<organism evidence="2 3">
    <name type="scientific">Synchytrium endobioticum</name>
    <dbReference type="NCBI Taxonomy" id="286115"/>
    <lineage>
        <taxon>Eukaryota</taxon>
        <taxon>Fungi</taxon>
        <taxon>Fungi incertae sedis</taxon>
        <taxon>Chytridiomycota</taxon>
        <taxon>Chytridiomycota incertae sedis</taxon>
        <taxon>Chytridiomycetes</taxon>
        <taxon>Synchytriales</taxon>
        <taxon>Synchytriaceae</taxon>
        <taxon>Synchytrium</taxon>
    </lineage>
</organism>
<dbReference type="AlphaFoldDB" id="A0A507CXV9"/>
<accession>A0A507CXV9</accession>
<evidence type="ECO:0000313" key="3">
    <source>
        <dbReference type="Proteomes" id="UP000320475"/>
    </source>
</evidence>
<evidence type="ECO:0000256" key="1">
    <source>
        <dbReference type="SAM" id="MobiDB-lite"/>
    </source>
</evidence>
<name>A0A507CXV9_9FUNG</name>
<dbReference type="Proteomes" id="UP000320475">
    <property type="component" value="Unassembled WGS sequence"/>
</dbReference>
<feature type="region of interest" description="Disordered" evidence="1">
    <location>
        <begin position="114"/>
        <end position="136"/>
    </location>
</feature>